<dbReference type="Pfam" id="PF02911">
    <property type="entry name" value="Formyl_trans_C"/>
    <property type="match status" value="1"/>
</dbReference>
<dbReference type="HAMAP" id="MF_00182">
    <property type="entry name" value="Formyl_trans"/>
    <property type="match status" value="1"/>
</dbReference>
<evidence type="ECO:0000256" key="1">
    <source>
        <dbReference type="ARBA" id="ARBA00010699"/>
    </source>
</evidence>
<keyword evidence="4 5" id="KW-0648">Protein biosynthesis</keyword>
<dbReference type="CDD" id="cd08646">
    <property type="entry name" value="FMT_core_Met-tRNA-FMT_N"/>
    <property type="match status" value="1"/>
</dbReference>
<comment type="catalytic activity">
    <reaction evidence="5">
        <text>L-methionyl-tRNA(fMet) + (6R)-10-formyltetrahydrofolate = N-formyl-L-methionyl-tRNA(fMet) + (6S)-5,6,7,8-tetrahydrofolate + H(+)</text>
        <dbReference type="Rhea" id="RHEA:24380"/>
        <dbReference type="Rhea" id="RHEA-COMP:9952"/>
        <dbReference type="Rhea" id="RHEA-COMP:9953"/>
        <dbReference type="ChEBI" id="CHEBI:15378"/>
        <dbReference type="ChEBI" id="CHEBI:57453"/>
        <dbReference type="ChEBI" id="CHEBI:78530"/>
        <dbReference type="ChEBI" id="CHEBI:78844"/>
        <dbReference type="ChEBI" id="CHEBI:195366"/>
        <dbReference type="EC" id="2.1.2.9"/>
    </reaction>
</comment>
<dbReference type="GO" id="GO:0005829">
    <property type="term" value="C:cytosol"/>
    <property type="evidence" value="ECO:0007669"/>
    <property type="project" value="TreeGrafter"/>
</dbReference>
<accession>A0A2S8FJU2</accession>
<evidence type="ECO:0000256" key="3">
    <source>
        <dbReference type="ARBA" id="ARBA00022679"/>
    </source>
</evidence>
<dbReference type="Pfam" id="PF00551">
    <property type="entry name" value="Formyl_trans_N"/>
    <property type="match status" value="1"/>
</dbReference>
<evidence type="ECO:0000259" key="7">
    <source>
        <dbReference type="Pfam" id="PF02911"/>
    </source>
</evidence>
<comment type="caution">
    <text evidence="8">The sequence shown here is derived from an EMBL/GenBank/DDBJ whole genome shotgun (WGS) entry which is preliminary data.</text>
</comment>
<keyword evidence="3 5" id="KW-0808">Transferase</keyword>
<evidence type="ECO:0000256" key="2">
    <source>
        <dbReference type="ARBA" id="ARBA00012261"/>
    </source>
</evidence>
<reference evidence="8 9" key="1">
    <citation type="submission" date="2018-02" db="EMBL/GenBank/DDBJ databases">
        <title>Comparative genomes isolates from brazilian mangrove.</title>
        <authorList>
            <person name="Araujo J.E."/>
            <person name="Taketani R.G."/>
            <person name="Silva M.C.P."/>
            <person name="Loureco M.V."/>
            <person name="Andreote F.D."/>
        </authorList>
    </citation>
    <scope>NUCLEOTIDE SEQUENCE [LARGE SCALE GENOMIC DNA]</scope>
    <source>
        <strain evidence="8 9">Hex-1 MGV</strain>
    </source>
</reference>
<dbReference type="InterPro" id="IPR011034">
    <property type="entry name" value="Formyl_transferase-like_C_sf"/>
</dbReference>
<proteinExistence type="inferred from homology"/>
<comment type="function">
    <text evidence="5">Attaches a formyl group to the free amino group of methionyl-tRNA(fMet). The formyl group appears to play a dual role in the initiator identity of N-formylmethionyl-tRNA by promoting its recognition by IF2 and preventing the misappropriation of this tRNA by the elongation apparatus.</text>
</comment>
<dbReference type="SUPFAM" id="SSF50486">
    <property type="entry name" value="FMT C-terminal domain-like"/>
    <property type="match status" value="1"/>
</dbReference>
<name>A0A2S8FJU2_9BACT</name>
<dbReference type="EC" id="2.1.2.9" evidence="2 5"/>
<dbReference type="PANTHER" id="PTHR11138:SF5">
    <property type="entry name" value="METHIONYL-TRNA FORMYLTRANSFERASE, MITOCHONDRIAL"/>
    <property type="match status" value="1"/>
</dbReference>
<evidence type="ECO:0000256" key="5">
    <source>
        <dbReference type="HAMAP-Rule" id="MF_00182"/>
    </source>
</evidence>
<dbReference type="InterPro" id="IPR044135">
    <property type="entry name" value="Met-tRNA-FMT_C"/>
</dbReference>
<dbReference type="RefSeq" id="WP_105331206.1">
    <property type="nucleotide sequence ID" value="NZ_PUHY01000012.1"/>
</dbReference>
<dbReference type="InterPro" id="IPR005794">
    <property type="entry name" value="Fmt"/>
</dbReference>
<protein>
    <recommendedName>
        <fullName evidence="2 5">Methionyl-tRNA formyltransferase</fullName>
        <ecNumber evidence="2 5">2.1.2.9</ecNumber>
    </recommendedName>
</protein>
<dbReference type="NCBIfam" id="TIGR00460">
    <property type="entry name" value="fmt"/>
    <property type="match status" value="1"/>
</dbReference>
<dbReference type="InterPro" id="IPR002376">
    <property type="entry name" value="Formyl_transf_N"/>
</dbReference>
<evidence type="ECO:0000313" key="8">
    <source>
        <dbReference type="EMBL" id="PQO32194.1"/>
    </source>
</evidence>
<dbReference type="CDD" id="cd08704">
    <property type="entry name" value="Met_tRNA_FMT_C"/>
    <property type="match status" value="1"/>
</dbReference>
<evidence type="ECO:0000313" key="9">
    <source>
        <dbReference type="Proteomes" id="UP000238322"/>
    </source>
</evidence>
<feature type="binding site" evidence="5">
    <location>
        <begin position="109"/>
        <end position="112"/>
    </location>
    <ligand>
        <name>(6S)-5,6,7,8-tetrahydrofolate</name>
        <dbReference type="ChEBI" id="CHEBI:57453"/>
    </ligand>
</feature>
<dbReference type="GO" id="GO:0004479">
    <property type="term" value="F:methionyl-tRNA formyltransferase activity"/>
    <property type="evidence" value="ECO:0007669"/>
    <property type="project" value="UniProtKB-UniRule"/>
</dbReference>
<feature type="domain" description="Formyl transferase N-terminal" evidence="6">
    <location>
        <begin position="1"/>
        <end position="173"/>
    </location>
</feature>
<organism evidence="8 9">
    <name type="scientific">Blastopirellula marina</name>
    <dbReference type="NCBI Taxonomy" id="124"/>
    <lineage>
        <taxon>Bacteria</taxon>
        <taxon>Pseudomonadati</taxon>
        <taxon>Planctomycetota</taxon>
        <taxon>Planctomycetia</taxon>
        <taxon>Pirellulales</taxon>
        <taxon>Pirellulaceae</taxon>
        <taxon>Blastopirellula</taxon>
    </lineage>
</organism>
<dbReference type="Gene3D" id="3.40.50.12230">
    <property type="match status" value="1"/>
</dbReference>
<dbReference type="InterPro" id="IPR005793">
    <property type="entry name" value="Formyl_trans_C"/>
</dbReference>
<dbReference type="InterPro" id="IPR036477">
    <property type="entry name" value="Formyl_transf_N_sf"/>
</dbReference>
<feature type="domain" description="Formyl transferase C-terminal" evidence="7">
    <location>
        <begin position="206"/>
        <end position="310"/>
    </location>
</feature>
<gene>
    <name evidence="5" type="primary">fmt</name>
    <name evidence="8" type="ORF">C5Y83_18335</name>
</gene>
<evidence type="ECO:0000256" key="4">
    <source>
        <dbReference type="ARBA" id="ARBA00022917"/>
    </source>
</evidence>
<dbReference type="EMBL" id="PUHY01000012">
    <property type="protein sequence ID" value="PQO32194.1"/>
    <property type="molecule type" value="Genomic_DNA"/>
</dbReference>
<dbReference type="AlphaFoldDB" id="A0A2S8FJU2"/>
<dbReference type="PANTHER" id="PTHR11138">
    <property type="entry name" value="METHIONYL-TRNA FORMYLTRANSFERASE"/>
    <property type="match status" value="1"/>
</dbReference>
<comment type="similarity">
    <text evidence="1 5">Belongs to the Fmt family.</text>
</comment>
<sequence>MRIVMMGTGPFAVPTFEALIESDHEVVCLFTQPLRPTRGKRPAPPTPMRDVATKHGLPIYDPESINTDDARAILREQEADLLVVCDYGQILSNESLALAKLGGINLHGSILPKYRGAAPVNWAVYNGDEETGVTVIHMTPKLDGGPCLKVVRTPIEPTETAVELEPRLALLGVPAVLESIALLEENGGESLVGEPQDPSLVSKAPRLKKTDADIDWTMSAQQIYNQFRAFQPWPGCYTHLSRGDKPPLRLILAEISLLSTPADASVKPGCIAAATADQLQIAANGGRIVVHKLQPAGKKVMEAAEFVRGYQPKVGDAFLSESQL</sequence>
<dbReference type="InterPro" id="IPR041711">
    <property type="entry name" value="Met-tRNA-FMT_N"/>
</dbReference>
<dbReference type="SUPFAM" id="SSF53328">
    <property type="entry name" value="Formyltransferase"/>
    <property type="match status" value="1"/>
</dbReference>
<dbReference type="OrthoDB" id="9802815at2"/>
<evidence type="ECO:0000259" key="6">
    <source>
        <dbReference type="Pfam" id="PF00551"/>
    </source>
</evidence>
<dbReference type="Proteomes" id="UP000238322">
    <property type="component" value="Unassembled WGS sequence"/>
</dbReference>